<dbReference type="SUPFAM" id="SSF53335">
    <property type="entry name" value="S-adenosyl-L-methionine-dependent methyltransferases"/>
    <property type="match status" value="1"/>
</dbReference>
<keyword evidence="8" id="KW-1185">Reference proteome</keyword>
<evidence type="ECO:0000256" key="2">
    <source>
        <dbReference type="ARBA" id="ARBA00022603"/>
    </source>
</evidence>
<evidence type="ECO:0000313" key="7">
    <source>
        <dbReference type="EMBL" id="UXX85088.1"/>
    </source>
</evidence>
<dbReference type="InterPro" id="IPR002941">
    <property type="entry name" value="DNA_methylase_N4/N6"/>
</dbReference>
<evidence type="ECO:0000256" key="5">
    <source>
        <dbReference type="RuleBase" id="RU362026"/>
    </source>
</evidence>
<feature type="domain" description="DNA methylase N-4/N-6" evidence="6">
    <location>
        <begin position="11"/>
        <end position="222"/>
    </location>
</feature>
<sequence length="255" mass="28265">MESLFEEQIASLVITDPPYNVKIQGHVGGRGKTKHNEFAFASGEMSDKEFKGFLRDSIKVMQGHTGDGALLYLFMDWRHIEVLLSVGRKLSLALKSFCVWNKTTPGQGSFYRSAHELVAVFAKPGVASTNNVQLGRYGRNRTNVWTYPGVNTFQNGKGGDLTLHPTVKPVAMIAEAIKDASRRGEIVLDPFLGSGTKLLAAEKVGRRCYGVEYEPKYVDTAIRRWQQLTGKDAVLVRRLIETGEPDDARSRSATT</sequence>
<evidence type="ECO:0000256" key="1">
    <source>
        <dbReference type="ARBA" id="ARBA00006594"/>
    </source>
</evidence>
<dbReference type="Pfam" id="PF01555">
    <property type="entry name" value="N6_N4_Mtase"/>
    <property type="match status" value="1"/>
</dbReference>
<dbReference type="PROSITE" id="PS00092">
    <property type="entry name" value="N6_MTASE"/>
    <property type="match status" value="1"/>
</dbReference>
<dbReference type="InterPro" id="IPR001091">
    <property type="entry name" value="RM_Methyltransferase"/>
</dbReference>
<dbReference type="EMBL" id="CP106738">
    <property type="protein sequence ID" value="UXX85088.1"/>
    <property type="molecule type" value="Genomic_DNA"/>
</dbReference>
<protein>
    <recommendedName>
        <fullName evidence="5">Methyltransferase</fullName>
        <ecNumber evidence="5">2.1.1.-</ecNumber>
    </recommendedName>
</protein>
<dbReference type="InterPro" id="IPR029063">
    <property type="entry name" value="SAM-dependent_MTases_sf"/>
</dbReference>
<evidence type="ECO:0000313" key="8">
    <source>
        <dbReference type="Proteomes" id="UP001064087"/>
    </source>
</evidence>
<evidence type="ECO:0000259" key="6">
    <source>
        <dbReference type="Pfam" id="PF01555"/>
    </source>
</evidence>
<dbReference type="PRINTS" id="PR00508">
    <property type="entry name" value="S21N4MTFRASE"/>
</dbReference>
<evidence type="ECO:0000256" key="4">
    <source>
        <dbReference type="ARBA" id="ARBA00047942"/>
    </source>
</evidence>
<accession>A0ABY6DG47</accession>
<dbReference type="Gene3D" id="3.40.50.150">
    <property type="entry name" value="Vaccinia Virus protein VP39"/>
    <property type="match status" value="1"/>
</dbReference>
<proteinExistence type="inferred from homology"/>
<dbReference type="EC" id="2.1.1.-" evidence="5"/>
<dbReference type="InterPro" id="IPR002052">
    <property type="entry name" value="DNA_methylase_N6_adenine_CS"/>
</dbReference>
<name>A0ABY6DG47_9RHOB</name>
<reference evidence="7" key="1">
    <citation type="submission" date="2022-10" db="EMBL/GenBank/DDBJ databases">
        <title>Roseovarius pelagicus sp. nov., isolated from Arctic seawater.</title>
        <authorList>
            <person name="Hong Y.W."/>
            <person name="Hwang C.Y."/>
        </authorList>
    </citation>
    <scope>NUCLEOTIDE SEQUENCE</scope>
    <source>
        <strain evidence="7">HL-MP18</strain>
    </source>
</reference>
<keyword evidence="3" id="KW-0808">Transferase</keyword>
<keyword evidence="2" id="KW-0489">Methyltransferase</keyword>
<gene>
    <name evidence="7" type="ORF">N7U68_03870</name>
</gene>
<comment type="catalytic activity">
    <reaction evidence="4">
        <text>a 2'-deoxyadenosine in DNA + S-adenosyl-L-methionine = an N(6)-methyl-2'-deoxyadenosine in DNA + S-adenosyl-L-homocysteine + H(+)</text>
        <dbReference type="Rhea" id="RHEA:15197"/>
        <dbReference type="Rhea" id="RHEA-COMP:12418"/>
        <dbReference type="Rhea" id="RHEA-COMP:12419"/>
        <dbReference type="ChEBI" id="CHEBI:15378"/>
        <dbReference type="ChEBI" id="CHEBI:57856"/>
        <dbReference type="ChEBI" id="CHEBI:59789"/>
        <dbReference type="ChEBI" id="CHEBI:90615"/>
        <dbReference type="ChEBI" id="CHEBI:90616"/>
        <dbReference type="EC" id="2.1.1.72"/>
    </reaction>
</comment>
<evidence type="ECO:0000256" key="3">
    <source>
        <dbReference type="ARBA" id="ARBA00022679"/>
    </source>
</evidence>
<comment type="similarity">
    <text evidence="1 5">Belongs to the N(4)/N(6)-methyltransferase family.</text>
</comment>
<organism evidence="7 8">
    <name type="scientific">Roseovarius pelagicus</name>
    <dbReference type="NCBI Taxonomy" id="2980108"/>
    <lineage>
        <taxon>Bacteria</taxon>
        <taxon>Pseudomonadati</taxon>
        <taxon>Pseudomonadota</taxon>
        <taxon>Alphaproteobacteria</taxon>
        <taxon>Rhodobacterales</taxon>
        <taxon>Roseobacteraceae</taxon>
        <taxon>Roseovarius</taxon>
    </lineage>
</organism>
<dbReference type="Proteomes" id="UP001064087">
    <property type="component" value="Chromosome"/>
</dbReference>